<accession>A0A6G5A4K3</accession>
<dbReference type="EMBL" id="GHWJ01010367">
    <property type="protein sequence ID" value="NOV43104.1"/>
    <property type="molecule type" value="Transcribed_RNA"/>
</dbReference>
<reference evidence="1" key="2">
    <citation type="submission" date="2020-03" db="EMBL/GenBank/DDBJ databases">
        <title>A transcriptome and proteome of the tick Rhipicephalus microplus shaped by the genetic composition of its hosts and developmental stage.</title>
        <authorList>
            <person name="Garcia G.R."/>
            <person name="Ribeiro J.M.C."/>
            <person name="Maruyama S.R."/>
            <person name="Gardinasse L.G."/>
            <person name="Nelson K."/>
            <person name="Ferreira B.R."/>
            <person name="Andrade T.G."/>
            <person name="Santos I.K.F.M."/>
        </authorList>
    </citation>
    <scope>NUCLEOTIDE SEQUENCE</scope>
    <source>
        <strain evidence="1">NSGR</strain>
        <tissue evidence="1">Salivary glands</tissue>
    </source>
</reference>
<name>A0A6G5A4K3_RHIMP</name>
<organism evidence="1">
    <name type="scientific">Rhipicephalus microplus</name>
    <name type="common">Cattle tick</name>
    <name type="synonym">Boophilus microplus</name>
    <dbReference type="NCBI Taxonomy" id="6941"/>
    <lineage>
        <taxon>Eukaryota</taxon>
        <taxon>Metazoa</taxon>
        <taxon>Ecdysozoa</taxon>
        <taxon>Arthropoda</taxon>
        <taxon>Chelicerata</taxon>
        <taxon>Arachnida</taxon>
        <taxon>Acari</taxon>
        <taxon>Parasitiformes</taxon>
        <taxon>Ixodida</taxon>
        <taxon>Ixodoidea</taxon>
        <taxon>Ixodidae</taxon>
        <taxon>Rhipicephalinae</taxon>
        <taxon>Rhipicephalus</taxon>
        <taxon>Boophilus</taxon>
    </lineage>
</organism>
<dbReference type="EMBL" id="GIKN01002853">
    <property type="protein sequence ID" value="NIE45126.1"/>
    <property type="molecule type" value="Transcribed_RNA"/>
</dbReference>
<reference evidence="2" key="1">
    <citation type="submission" date="2019-09" db="EMBL/GenBank/DDBJ databases">
        <title>Organ-specific transcriptomic study of the physiology of the cattle tick, Rhipicephalus microplus.</title>
        <authorList>
            <person name="Tirloni L."/>
            <person name="Braz G."/>
            <person name="Gandara A.C.P."/>
            <person name="Sabadin G.A."/>
            <person name="da Silva R.M."/>
            <person name="Guizzo M.G."/>
            <person name="Machado J.A."/>
            <person name="Costa E.P."/>
            <person name="Gomes H.F."/>
            <person name="Moraes J."/>
            <person name="Mota M.B.S."/>
            <person name="Mesquita R.D."/>
            <person name="Alvarenga P.H."/>
            <person name="Alves F."/>
            <person name="Seixas A."/>
            <person name="da Fonseca R.N."/>
            <person name="Fogaca A."/>
            <person name="Logullo C."/>
            <person name="Tanaka A."/>
            <person name="Daffre S."/>
            <person name="Termignoni C."/>
            <person name="Vaz I.S.Jr."/>
            <person name="Oliveira P.L."/>
            <person name="Ribeiro J.M."/>
        </authorList>
    </citation>
    <scope>NUCLEOTIDE SEQUENCE</scope>
    <source>
        <strain evidence="2">Porto Alegre</strain>
    </source>
</reference>
<dbReference type="AlphaFoldDB" id="A0A6G5A4K3"/>
<evidence type="ECO:0000313" key="1">
    <source>
        <dbReference type="EMBL" id="NIE45126.1"/>
    </source>
</evidence>
<protein>
    <submittedName>
        <fullName evidence="1 2">Putative secreted protein</fullName>
    </submittedName>
</protein>
<proteinExistence type="predicted"/>
<sequence>MSKLPTCFGLPASVVVRGIQVCPLIYIVHAENLFETCIGNVTVTCWAVKRVSRSFPSTLSSYAATLCRGCLVCNSFLETNCTELPH</sequence>
<evidence type="ECO:0000313" key="2">
    <source>
        <dbReference type="EMBL" id="NOV43104.1"/>
    </source>
</evidence>